<dbReference type="InterPro" id="IPR020097">
    <property type="entry name" value="PsdUridine_synth_TruA_a/b_dom"/>
</dbReference>
<feature type="domain" description="Pseudouridine synthase I TruA alpha/beta" evidence="8">
    <location>
        <begin position="153"/>
        <end position="255"/>
    </location>
</feature>
<organism evidence="9 10">
    <name type="scientific">Natronoglycomyces albus</name>
    <dbReference type="NCBI Taxonomy" id="2811108"/>
    <lineage>
        <taxon>Bacteria</taxon>
        <taxon>Bacillati</taxon>
        <taxon>Actinomycetota</taxon>
        <taxon>Actinomycetes</taxon>
        <taxon>Glycomycetales</taxon>
        <taxon>Glycomycetaceae</taxon>
        <taxon>Natronoglycomyces</taxon>
    </lineage>
</organism>
<dbReference type="GO" id="GO:0003723">
    <property type="term" value="F:RNA binding"/>
    <property type="evidence" value="ECO:0007669"/>
    <property type="project" value="InterPro"/>
</dbReference>
<comment type="similarity">
    <text evidence="1 4 7">Belongs to the tRNA pseudouridine synthase TruA family.</text>
</comment>
<evidence type="ECO:0000256" key="7">
    <source>
        <dbReference type="RuleBase" id="RU003792"/>
    </source>
</evidence>
<accession>A0A895XK41</accession>
<dbReference type="InterPro" id="IPR020095">
    <property type="entry name" value="PsdUridine_synth_TruA_C"/>
</dbReference>
<evidence type="ECO:0000256" key="2">
    <source>
        <dbReference type="ARBA" id="ARBA00022694"/>
    </source>
</evidence>
<comment type="catalytic activity">
    <reaction evidence="4 7">
        <text>uridine(38/39/40) in tRNA = pseudouridine(38/39/40) in tRNA</text>
        <dbReference type="Rhea" id="RHEA:22376"/>
        <dbReference type="Rhea" id="RHEA-COMP:10085"/>
        <dbReference type="Rhea" id="RHEA-COMP:10087"/>
        <dbReference type="ChEBI" id="CHEBI:65314"/>
        <dbReference type="ChEBI" id="CHEBI:65315"/>
        <dbReference type="EC" id="5.4.99.12"/>
    </reaction>
</comment>
<protein>
    <recommendedName>
        <fullName evidence="4">tRNA pseudouridine synthase A</fullName>
        <ecNumber evidence="4">5.4.99.12</ecNumber>
    </recommendedName>
    <alternativeName>
        <fullName evidence="4">tRNA pseudouridine(38-40) synthase</fullName>
    </alternativeName>
    <alternativeName>
        <fullName evidence="4">tRNA pseudouridylate synthase I</fullName>
    </alternativeName>
    <alternativeName>
        <fullName evidence="4">tRNA-uridine isomerase I</fullName>
    </alternativeName>
</protein>
<dbReference type="RefSeq" id="WP_213172132.1">
    <property type="nucleotide sequence ID" value="NZ_CP070496.1"/>
</dbReference>
<dbReference type="InterPro" id="IPR001406">
    <property type="entry name" value="PsdUridine_synth_TruA"/>
</dbReference>
<dbReference type="NCBIfam" id="TIGR00071">
    <property type="entry name" value="hisT_truA"/>
    <property type="match status" value="1"/>
</dbReference>
<comment type="caution">
    <text evidence="4">Lacks conserved residue(s) required for the propagation of feature annotation.</text>
</comment>
<dbReference type="CDD" id="cd02570">
    <property type="entry name" value="PseudoU_synth_EcTruA"/>
    <property type="match status" value="1"/>
</dbReference>
<proteinExistence type="inferred from homology"/>
<sequence length="278" mass="30933">MEEQSNWARLRLGVAYDGTEFHGWAVQPQLRTVAGEVTRALGVLFSEISDFTVAGRTDAGVHATGQVVHVDVPAAQWAQLAERLLWRLRGILPPDVRVTSVEEVPASFNARFAALWRRYRYRIADNRWGVDPLRRNDTLAWKCPLDMEAMNAASRHLLGEHDFASFCKKREGATTVRALLDFTWDRDGDGVLEATVRADAFCHSMVRSLVGAVAAVGEGRRDEAWLVEVLAAARRSSEVAVAPAHGLTLVEVAYPDDPSEWDERVSATRRVRTLEAQS</sequence>
<feature type="active site" description="Nucleophile" evidence="4 5">
    <location>
        <position position="58"/>
    </location>
</feature>
<keyword evidence="10" id="KW-1185">Reference proteome</keyword>
<dbReference type="EC" id="5.4.99.12" evidence="4"/>
<dbReference type="EMBL" id="CP070496">
    <property type="protein sequence ID" value="QSB06121.1"/>
    <property type="molecule type" value="Genomic_DNA"/>
</dbReference>
<dbReference type="AlphaFoldDB" id="A0A895XK41"/>
<feature type="binding site" evidence="4 6">
    <location>
        <position position="119"/>
    </location>
    <ligand>
        <name>substrate</name>
    </ligand>
</feature>
<gene>
    <name evidence="4 9" type="primary">truA</name>
    <name evidence="9" type="ORF">JQS30_04170</name>
</gene>
<evidence type="ECO:0000256" key="6">
    <source>
        <dbReference type="PIRSR" id="PIRSR001430-2"/>
    </source>
</evidence>
<dbReference type="SUPFAM" id="SSF55120">
    <property type="entry name" value="Pseudouridine synthase"/>
    <property type="match status" value="1"/>
</dbReference>
<dbReference type="Pfam" id="PF01416">
    <property type="entry name" value="PseudoU_synth_1"/>
    <property type="match status" value="1"/>
</dbReference>
<evidence type="ECO:0000313" key="9">
    <source>
        <dbReference type="EMBL" id="QSB06121.1"/>
    </source>
</evidence>
<evidence type="ECO:0000256" key="3">
    <source>
        <dbReference type="ARBA" id="ARBA00023235"/>
    </source>
</evidence>
<dbReference type="KEGG" id="nav:JQS30_04170"/>
<dbReference type="PANTHER" id="PTHR11142">
    <property type="entry name" value="PSEUDOURIDYLATE SYNTHASE"/>
    <property type="match status" value="1"/>
</dbReference>
<dbReference type="PANTHER" id="PTHR11142:SF0">
    <property type="entry name" value="TRNA PSEUDOURIDINE SYNTHASE-LIKE 1"/>
    <property type="match status" value="1"/>
</dbReference>
<dbReference type="HAMAP" id="MF_00171">
    <property type="entry name" value="TruA"/>
    <property type="match status" value="1"/>
</dbReference>
<dbReference type="Gene3D" id="3.30.70.660">
    <property type="entry name" value="Pseudouridine synthase I, catalytic domain, C-terminal subdomain"/>
    <property type="match status" value="1"/>
</dbReference>
<dbReference type="GO" id="GO:0160147">
    <property type="term" value="F:tRNA pseudouridine(38-40) synthase activity"/>
    <property type="evidence" value="ECO:0007669"/>
    <property type="project" value="UniProtKB-EC"/>
</dbReference>
<evidence type="ECO:0000259" key="8">
    <source>
        <dbReference type="Pfam" id="PF01416"/>
    </source>
</evidence>
<reference evidence="9" key="1">
    <citation type="submission" date="2021-02" db="EMBL/GenBank/DDBJ databases">
        <title>Natronoglycomyces albus gen. nov., sp. nov, a haloalkaliphilic actinobacterium from a soda solonchak soil.</title>
        <authorList>
            <person name="Sorokin D.Y."/>
            <person name="Khijniak T.V."/>
            <person name="Zakharycheva A.P."/>
            <person name="Boueva O.V."/>
            <person name="Ariskina E.V."/>
            <person name="Hahnke R.L."/>
            <person name="Bunk B."/>
            <person name="Sproer C."/>
            <person name="Schumann P."/>
            <person name="Evtushenko L.I."/>
            <person name="Kublanov I.V."/>
        </authorList>
    </citation>
    <scope>NUCLEOTIDE SEQUENCE</scope>
    <source>
        <strain evidence="9">DSM 106290</strain>
    </source>
</reference>
<dbReference type="FunFam" id="3.30.70.580:FF:000001">
    <property type="entry name" value="tRNA pseudouridine synthase A"/>
    <property type="match status" value="1"/>
</dbReference>
<evidence type="ECO:0000256" key="1">
    <source>
        <dbReference type="ARBA" id="ARBA00009375"/>
    </source>
</evidence>
<keyword evidence="2 4" id="KW-0819">tRNA processing</keyword>
<dbReference type="FunFam" id="3.30.70.660:FF:000003">
    <property type="entry name" value="tRNA pseudouridine synthase A"/>
    <property type="match status" value="1"/>
</dbReference>
<evidence type="ECO:0000256" key="4">
    <source>
        <dbReference type="HAMAP-Rule" id="MF_00171"/>
    </source>
</evidence>
<evidence type="ECO:0000256" key="5">
    <source>
        <dbReference type="PIRSR" id="PIRSR001430-1"/>
    </source>
</evidence>
<comment type="function">
    <text evidence="4">Formation of pseudouridine at positions 38, 39 and 40 in the anticodon stem and loop of transfer RNAs.</text>
</comment>
<evidence type="ECO:0000313" key="10">
    <source>
        <dbReference type="Proteomes" id="UP000662939"/>
    </source>
</evidence>
<dbReference type="PIRSF" id="PIRSF001430">
    <property type="entry name" value="tRNA_psdUrid_synth"/>
    <property type="match status" value="1"/>
</dbReference>
<dbReference type="Proteomes" id="UP000662939">
    <property type="component" value="Chromosome"/>
</dbReference>
<keyword evidence="3 4" id="KW-0413">Isomerase</keyword>
<dbReference type="GO" id="GO:0031119">
    <property type="term" value="P:tRNA pseudouridine synthesis"/>
    <property type="evidence" value="ECO:0007669"/>
    <property type="project" value="UniProtKB-UniRule"/>
</dbReference>
<dbReference type="InterPro" id="IPR020103">
    <property type="entry name" value="PsdUridine_synth_cat_dom_sf"/>
</dbReference>
<name>A0A895XK41_9ACTN</name>
<comment type="subunit">
    <text evidence="4">Homodimer.</text>
</comment>
<dbReference type="Gene3D" id="3.30.70.580">
    <property type="entry name" value="Pseudouridine synthase I, catalytic domain, N-terminal subdomain"/>
    <property type="match status" value="1"/>
</dbReference>
<dbReference type="InterPro" id="IPR020094">
    <property type="entry name" value="TruA/RsuA/RluB/E/F_N"/>
</dbReference>